<dbReference type="FunFam" id="2.40.50.140:FF:000012">
    <property type="entry name" value="DNA ligase"/>
    <property type="match status" value="1"/>
</dbReference>
<dbReference type="EC" id="6.5.1.2" evidence="2 15"/>
<dbReference type="Pfam" id="PF01653">
    <property type="entry name" value="DNA_ligase_aden"/>
    <property type="match status" value="1"/>
</dbReference>
<evidence type="ECO:0000256" key="14">
    <source>
        <dbReference type="ARBA" id="ARBA00060881"/>
    </source>
</evidence>
<keyword evidence="12 15" id="KW-0464">Manganese</keyword>
<dbReference type="SUPFAM" id="SSF47781">
    <property type="entry name" value="RuvA domain 2-like"/>
    <property type="match status" value="1"/>
</dbReference>
<feature type="binding site" evidence="15">
    <location>
        <begin position="85"/>
        <end position="86"/>
    </location>
    <ligand>
        <name>NAD(+)</name>
        <dbReference type="ChEBI" id="CHEBI:57540"/>
    </ligand>
</feature>
<dbReference type="PANTHER" id="PTHR23389:SF9">
    <property type="entry name" value="DNA LIGASE"/>
    <property type="match status" value="1"/>
</dbReference>
<dbReference type="PANTHER" id="PTHR23389">
    <property type="entry name" value="CHROMOSOME TRANSMISSION FIDELITY FACTOR 18"/>
    <property type="match status" value="1"/>
</dbReference>
<dbReference type="InterPro" id="IPR036420">
    <property type="entry name" value="BRCT_dom_sf"/>
</dbReference>
<name>A0A8J6HWZ3_9FIRM</name>
<evidence type="ECO:0000256" key="3">
    <source>
        <dbReference type="ARBA" id="ARBA00013308"/>
    </source>
</evidence>
<dbReference type="GO" id="GO:0003911">
    <property type="term" value="F:DNA ligase (NAD+) activity"/>
    <property type="evidence" value="ECO:0007669"/>
    <property type="project" value="UniProtKB-UniRule"/>
</dbReference>
<dbReference type="PROSITE" id="PS01056">
    <property type="entry name" value="DNA_LIGASE_N2"/>
    <property type="match status" value="1"/>
</dbReference>
<dbReference type="Gene3D" id="6.20.10.30">
    <property type="match status" value="1"/>
</dbReference>
<comment type="caution">
    <text evidence="15">Lacks conserved residue(s) required for the propagation of feature annotation.</text>
</comment>
<feature type="binding site" evidence="15">
    <location>
        <position position="175"/>
    </location>
    <ligand>
        <name>NAD(+)</name>
        <dbReference type="ChEBI" id="CHEBI:57540"/>
    </ligand>
</feature>
<dbReference type="InterPro" id="IPR013840">
    <property type="entry name" value="DNAligase_N"/>
</dbReference>
<dbReference type="FunFam" id="3.30.470.30:FF:000001">
    <property type="entry name" value="DNA ligase"/>
    <property type="match status" value="1"/>
</dbReference>
<feature type="binding site" evidence="15">
    <location>
        <position position="139"/>
    </location>
    <ligand>
        <name>NAD(+)</name>
        <dbReference type="ChEBI" id="CHEBI:57540"/>
    </ligand>
</feature>
<dbReference type="Proteomes" id="UP000657177">
    <property type="component" value="Unassembled WGS sequence"/>
</dbReference>
<evidence type="ECO:0000256" key="7">
    <source>
        <dbReference type="ARBA" id="ARBA00022763"/>
    </source>
</evidence>
<accession>A0A8J6HWZ3</accession>
<dbReference type="CDD" id="cd17748">
    <property type="entry name" value="BRCT_DNA_ligase_like"/>
    <property type="match status" value="1"/>
</dbReference>
<evidence type="ECO:0000256" key="5">
    <source>
        <dbReference type="ARBA" id="ARBA00022705"/>
    </source>
</evidence>
<organism evidence="17 18">
    <name type="scientific">Capillibacterium thermochitinicola</name>
    <dbReference type="NCBI Taxonomy" id="2699427"/>
    <lineage>
        <taxon>Bacteria</taxon>
        <taxon>Bacillati</taxon>
        <taxon>Bacillota</taxon>
        <taxon>Capillibacterium</taxon>
    </lineage>
</organism>
<dbReference type="NCBIfam" id="NF005932">
    <property type="entry name" value="PRK07956.1"/>
    <property type="match status" value="1"/>
</dbReference>
<sequence>MALSKGEAQKRIGELREELNRHNYLYYVLDQPEISDAEYDRLYRELVALEEQYPDLITADSPTQRVGGEPAAGFRSTRHRIPLLSLNNAFSEQELRDFDQRIKRAAGLEDPAYVAELKIDGLTVALTYEDGVLVQGATRGDGVTGEEITANIKTIRTIPLRLRGNPPGQVIVRGEVYMRRADFTELNRVREEQGEALFANPRNAAAGSLRQLDPKVTASRRLDAFFYDLLWWEGARDVPATQWEAINQLKEWGFKVNPESALCASIEEVIAYCRRWAEKRFALPYEIDGIVVKLNSLAAQEALGSTAKAPRSKVAFKFPAAEVETKIEDIMISVGRTGALTPLALLTPVQVGGSVVSRASLHNEDYIRAKEIRIGDPVIIRKAGEIIPEVVRVVKEKRTGEEVEFKFPQACPVCGAAVARDPDGAVIRCLGAACPAKLREFILHFASRSAMNIEGLGPAIIDLLLEKELIKDPADLYSLKFDDLVTLERFGEKSARNLLAAIERSKEVPFARVLYALGIRHVGAEMARRLANAFGSMDRLLAATPEELMAVPEIGATIAASIAAYAAEAQNRRLIEKLKAAGLQMTAAPEAPAGALPLSGKTFVLTGTLASMTRRAAEEAIRRLGGNPGSSVSRRTDYVVVGEDPGSKYQKAQELGVPILTEEEFVQLLQDYAGREEEK</sequence>
<comment type="caution">
    <text evidence="17">The sequence shown here is derived from an EMBL/GenBank/DDBJ whole genome shotgun (WGS) entry which is preliminary data.</text>
</comment>
<dbReference type="InterPro" id="IPR004150">
    <property type="entry name" value="NAD_DNA_ligase_OB"/>
</dbReference>
<comment type="similarity">
    <text evidence="14 15">Belongs to the NAD-dependent DNA ligase family. LigA subfamily.</text>
</comment>
<dbReference type="FunFam" id="1.10.150.20:FF:000006">
    <property type="entry name" value="DNA ligase"/>
    <property type="match status" value="1"/>
</dbReference>
<dbReference type="InterPro" id="IPR004149">
    <property type="entry name" value="Znf_DNAligase_C4"/>
</dbReference>
<comment type="function">
    <text evidence="1 15">DNA ligase that catalyzes the formation of phosphodiester linkages between 5'-phosphoryl and 3'-hydroxyl groups in double-stranded DNA using NAD as a coenzyme and as the energy source for the reaction. It is essential for DNA replication and repair of damaged DNA.</text>
</comment>
<evidence type="ECO:0000256" key="11">
    <source>
        <dbReference type="ARBA" id="ARBA00023204"/>
    </source>
</evidence>
<dbReference type="Pfam" id="PF03120">
    <property type="entry name" value="OB_DNA_ligase"/>
    <property type="match status" value="1"/>
</dbReference>
<proteinExistence type="inferred from homology"/>
<dbReference type="SMART" id="SM00292">
    <property type="entry name" value="BRCT"/>
    <property type="match status" value="1"/>
</dbReference>
<dbReference type="GO" id="GO:0005829">
    <property type="term" value="C:cytosol"/>
    <property type="evidence" value="ECO:0007669"/>
    <property type="project" value="TreeGrafter"/>
</dbReference>
<dbReference type="GO" id="GO:0003677">
    <property type="term" value="F:DNA binding"/>
    <property type="evidence" value="ECO:0007669"/>
    <property type="project" value="InterPro"/>
</dbReference>
<keyword evidence="6 15" id="KW-0479">Metal-binding</keyword>
<dbReference type="InterPro" id="IPR041663">
    <property type="entry name" value="DisA/LigA_HHH"/>
</dbReference>
<dbReference type="Gene3D" id="3.40.50.10190">
    <property type="entry name" value="BRCT domain"/>
    <property type="match status" value="1"/>
</dbReference>
<comment type="cofactor">
    <cofactor evidence="15">
        <name>Mg(2+)</name>
        <dbReference type="ChEBI" id="CHEBI:18420"/>
    </cofactor>
    <cofactor evidence="15">
        <name>Mn(2+)</name>
        <dbReference type="ChEBI" id="CHEBI:29035"/>
    </cofactor>
</comment>
<evidence type="ECO:0000256" key="13">
    <source>
        <dbReference type="ARBA" id="ARBA00034005"/>
    </source>
</evidence>
<dbReference type="AlphaFoldDB" id="A0A8J6HWZ3"/>
<dbReference type="RefSeq" id="WP_181339324.1">
    <property type="nucleotide sequence ID" value="NZ_JAAKDE010000009.1"/>
</dbReference>
<dbReference type="InterPro" id="IPR003583">
    <property type="entry name" value="Hlx-hairpin-Hlx_DNA-bd_motif"/>
</dbReference>
<dbReference type="InterPro" id="IPR001679">
    <property type="entry name" value="DNA_ligase"/>
</dbReference>
<dbReference type="Gene3D" id="1.10.150.20">
    <property type="entry name" value="5' to 3' exonuclease, C-terminal subdomain"/>
    <property type="match status" value="2"/>
</dbReference>
<dbReference type="NCBIfam" id="TIGR00575">
    <property type="entry name" value="dnlj"/>
    <property type="match status" value="1"/>
</dbReference>
<feature type="binding site" evidence="15">
    <location>
        <position position="434"/>
    </location>
    <ligand>
        <name>Zn(2+)</name>
        <dbReference type="ChEBI" id="CHEBI:29105"/>
    </ligand>
</feature>
<evidence type="ECO:0000256" key="15">
    <source>
        <dbReference type="HAMAP-Rule" id="MF_01588"/>
    </source>
</evidence>
<dbReference type="GO" id="GO:0006260">
    <property type="term" value="P:DNA replication"/>
    <property type="evidence" value="ECO:0007669"/>
    <property type="project" value="UniProtKB-KW"/>
</dbReference>
<keyword evidence="9 15" id="KW-0460">Magnesium</keyword>
<evidence type="ECO:0000256" key="12">
    <source>
        <dbReference type="ARBA" id="ARBA00023211"/>
    </source>
</evidence>
<dbReference type="GO" id="GO:0006281">
    <property type="term" value="P:DNA repair"/>
    <property type="evidence" value="ECO:0007669"/>
    <property type="project" value="UniProtKB-KW"/>
</dbReference>
<dbReference type="InterPro" id="IPR010994">
    <property type="entry name" value="RuvA_2-like"/>
</dbReference>
<dbReference type="InterPro" id="IPR013839">
    <property type="entry name" value="DNAligase_adenylation"/>
</dbReference>
<evidence type="ECO:0000256" key="4">
    <source>
        <dbReference type="ARBA" id="ARBA00022598"/>
    </source>
</evidence>
<dbReference type="Pfam" id="PF00533">
    <property type="entry name" value="BRCT"/>
    <property type="match status" value="1"/>
</dbReference>
<dbReference type="SMART" id="SM00532">
    <property type="entry name" value="LIGANc"/>
    <property type="match status" value="1"/>
</dbReference>
<dbReference type="FunFam" id="1.10.150.20:FF:000007">
    <property type="entry name" value="DNA ligase"/>
    <property type="match status" value="1"/>
</dbReference>
<dbReference type="InterPro" id="IPR012340">
    <property type="entry name" value="NA-bd_OB-fold"/>
</dbReference>
<dbReference type="SUPFAM" id="SSF50249">
    <property type="entry name" value="Nucleic acid-binding proteins"/>
    <property type="match status" value="1"/>
</dbReference>
<keyword evidence="7 15" id="KW-0227">DNA damage</keyword>
<dbReference type="GO" id="GO:0046872">
    <property type="term" value="F:metal ion binding"/>
    <property type="evidence" value="ECO:0007669"/>
    <property type="project" value="UniProtKB-KW"/>
</dbReference>
<keyword evidence="4 15" id="KW-0436">Ligase</keyword>
<feature type="active site" description="N6-AMP-lysine intermediate" evidence="15">
    <location>
        <position position="118"/>
    </location>
</feature>
<keyword evidence="10 15" id="KW-0520">NAD</keyword>
<evidence type="ECO:0000256" key="9">
    <source>
        <dbReference type="ARBA" id="ARBA00022842"/>
    </source>
</evidence>
<feature type="domain" description="BRCT" evidence="16">
    <location>
        <begin position="593"/>
        <end position="679"/>
    </location>
</feature>
<dbReference type="SUPFAM" id="SSF56091">
    <property type="entry name" value="DNA ligase/mRNA capping enzyme, catalytic domain"/>
    <property type="match status" value="1"/>
</dbReference>
<feature type="binding site" evidence="15">
    <location>
        <position position="411"/>
    </location>
    <ligand>
        <name>Zn(2+)</name>
        <dbReference type="ChEBI" id="CHEBI:29105"/>
    </ligand>
</feature>
<feature type="binding site" evidence="15">
    <location>
        <position position="414"/>
    </location>
    <ligand>
        <name>Zn(2+)</name>
        <dbReference type="ChEBI" id="CHEBI:29105"/>
    </ligand>
</feature>
<dbReference type="Gene3D" id="3.30.470.30">
    <property type="entry name" value="DNA ligase/mRNA capping enzyme"/>
    <property type="match status" value="1"/>
</dbReference>
<feature type="binding site" evidence="15">
    <location>
        <begin position="36"/>
        <end position="40"/>
    </location>
    <ligand>
        <name>NAD(+)</name>
        <dbReference type="ChEBI" id="CHEBI:57540"/>
    </ligand>
</feature>
<protein>
    <recommendedName>
        <fullName evidence="3 15">DNA ligase</fullName>
        <ecNumber evidence="2 15">6.5.1.2</ecNumber>
    </recommendedName>
    <alternativeName>
        <fullName evidence="15">Polydeoxyribonucleotide synthase [NAD(+)]</fullName>
    </alternativeName>
</protein>
<dbReference type="HAMAP" id="MF_01588">
    <property type="entry name" value="DNA_ligase_A"/>
    <property type="match status" value="1"/>
</dbReference>
<dbReference type="InterPro" id="IPR033136">
    <property type="entry name" value="DNA_ligase_CS"/>
</dbReference>
<dbReference type="CDD" id="cd00114">
    <property type="entry name" value="LIGANc"/>
    <property type="match status" value="1"/>
</dbReference>
<keyword evidence="8 15" id="KW-0862">Zinc</keyword>
<dbReference type="Gene3D" id="1.10.287.610">
    <property type="entry name" value="Helix hairpin bin"/>
    <property type="match status" value="1"/>
</dbReference>
<dbReference type="Pfam" id="PF12826">
    <property type="entry name" value="HHH_2"/>
    <property type="match status" value="1"/>
</dbReference>
<gene>
    <name evidence="15 17" type="primary">ligA</name>
    <name evidence="17" type="ORF">G5B42_04835</name>
</gene>
<dbReference type="SMART" id="SM00278">
    <property type="entry name" value="HhH1"/>
    <property type="match status" value="4"/>
</dbReference>
<dbReference type="FunFam" id="1.10.287.610:FF:000002">
    <property type="entry name" value="DNA ligase"/>
    <property type="match status" value="1"/>
</dbReference>
<evidence type="ECO:0000313" key="17">
    <source>
        <dbReference type="EMBL" id="MBA2132867.1"/>
    </source>
</evidence>
<dbReference type="Pfam" id="PF14520">
    <property type="entry name" value="HHH_5"/>
    <property type="match status" value="1"/>
</dbReference>
<dbReference type="Pfam" id="PF03119">
    <property type="entry name" value="DNA_ligase_ZBD"/>
    <property type="match status" value="1"/>
</dbReference>
<evidence type="ECO:0000256" key="6">
    <source>
        <dbReference type="ARBA" id="ARBA00022723"/>
    </source>
</evidence>
<keyword evidence="5 15" id="KW-0235">DNA replication</keyword>
<feature type="binding site" evidence="15">
    <location>
        <position position="116"/>
    </location>
    <ligand>
        <name>NAD(+)</name>
        <dbReference type="ChEBI" id="CHEBI:57540"/>
    </ligand>
</feature>
<dbReference type="EMBL" id="JAAKDE010000009">
    <property type="protein sequence ID" value="MBA2132867.1"/>
    <property type="molecule type" value="Genomic_DNA"/>
</dbReference>
<evidence type="ECO:0000313" key="18">
    <source>
        <dbReference type="Proteomes" id="UP000657177"/>
    </source>
</evidence>
<comment type="catalytic activity">
    <reaction evidence="13 15">
        <text>NAD(+) + (deoxyribonucleotide)n-3'-hydroxyl + 5'-phospho-(deoxyribonucleotide)m = (deoxyribonucleotide)n+m + AMP + beta-nicotinamide D-nucleotide.</text>
        <dbReference type="EC" id="6.5.1.2"/>
    </reaction>
</comment>
<dbReference type="Gene3D" id="2.40.50.140">
    <property type="entry name" value="Nucleic acid-binding proteins"/>
    <property type="match status" value="1"/>
</dbReference>
<dbReference type="PIRSF" id="PIRSF001604">
    <property type="entry name" value="LigA"/>
    <property type="match status" value="1"/>
</dbReference>
<evidence type="ECO:0000256" key="2">
    <source>
        <dbReference type="ARBA" id="ARBA00012722"/>
    </source>
</evidence>
<dbReference type="PROSITE" id="PS50172">
    <property type="entry name" value="BRCT"/>
    <property type="match status" value="1"/>
</dbReference>
<evidence type="ECO:0000256" key="10">
    <source>
        <dbReference type="ARBA" id="ARBA00023027"/>
    </source>
</evidence>
<evidence type="ECO:0000256" key="1">
    <source>
        <dbReference type="ARBA" id="ARBA00004067"/>
    </source>
</evidence>
<keyword evidence="11 15" id="KW-0234">DNA repair</keyword>
<feature type="binding site" evidence="15">
    <location>
        <position position="293"/>
    </location>
    <ligand>
        <name>NAD(+)</name>
        <dbReference type="ChEBI" id="CHEBI:57540"/>
    </ligand>
</feature>
<reference evidence="17" key="1">
    <citation type="submission" date="2020-06" db="EMBL/GenBank/DDBJ databases">
        <title>Novel chitinolytic bacterium.</title>
        <authorList>
            <person name="Ungkulpasvich U."/>
            <person name="Kosugi A."/>
            <person name="Uke A."/>
        </authorList>
    </citation>
    <scope>NUCLEOTIDE SEQUENCE</scope>
    <source>
        <strain evidence="17">UUS1-1</strain>
    </source>
</reference>
<evidence type="ECO:0000256" key="8">
    <source>
        <dbReference type="ARBA" id="ARBA00022833"/>
    </source>
</evidence>
<evidence type="ECO:0000259" key="16">
    <source>
        <dbReference type="PROSITE" id="PS50172"/>
    </source>
</evidence>
<dbReference type="Pfam" id="PF22745">
    <property type="entry name" value="Nlig-Ia"/>
    <property type="match status" value="1"/>
</dbReference>
<dbReference type="InterPro" id="IPR001357">
    <property type="entry name" value="BRCT_dom"/>
</dbReference>
<keyword evidence="18" id="KW-1185">Reference proteome</keyword>
<dbReference type="SUPFAM" id="SSF52113">
    <property type="entry name" value="BRCT domain"/>
    <property type="match status" value="1"/>
</dbReference>
<feature type="binding site" evidence="15">
    <location>
        <position position="317"/>
    </location>
    <ligand>
        <name>NAD(+)</name>
        <dbReference type="ChEBI" id="CHEBI:57540"/>
    </ligand>
</feature>